<evidence type="ECO:0000256" key="3">
    <source>
        <dbReference type="SAM" id="MobiDB-lite"/>
    </source>
</evidence>
<dbReference type="InterPro" id="IPR029030">
    <property type="entry name" value="Caspase-like_dom_sf"/>
</dbReference>
<dbReference type="Pfam" id="PF00656">
    <property type="entry name" value="Peptidase_C14"/>
    <property type="match status" value="1"/>
</dbReference>
<protein>
    <recommendedName>
        <fullName evidence="4">Peptidase C14 caspase domain-containing protein</fullName>
    </recommendedName>
</protein>
<dbReference type="Gene3D" id="3.40.50.1460">
    <property type="match status" value="1"/>
</dbReference>
<keyword evidence="2" id="KW-0645">Protease</keyword>
<evidence type="ECO:0000313" key="5">
    <source>
        <dbReference type="EMBL" id="CAE6537394.1"/>
    </source>
</evidence>
<dbReference type="InterPro" id="IPR011600">
    <property type="entry name" value="Pept_C14_caspase"/>
</dbReference>
<dbReference type="SUPFAM" id="SSF52129">
    <property type="entry name" value="Caspase-like"/>
    <property type="match status" value="1"/>
</dbReference>
<sequence>MRSTERGPSKPAVQCRPTYVEEQLVHSPTEDRVCRVSETLTNATRGSEIRGRTDAVAQPGAARQPISNPGAQPTSSWHQQEKTTIRPPRRAKSYVRRIHTAPYSFDFMFHTSEPRNTLLGSLKGFPLHSAAPVQNTSVHVLGVGLSWDHVEGRALPGPAHDIRWLENFFSYQKQVRFRSLQDEKASFDAIHQTIAHIYVDIGPNDYLILYFTGHGDDNNALELYDNGSGPLSEVILNEWIVELRRRTTKRIPVHIVFDFCRLSPVKSSAELDSDVNVLYSCPPGQISPDLKLSNDLPYSCLLMALLLAIHDSSERHAPSLVKSLALRLTELLNVVWGTRCYRLGPGRRKRWCRHLQSCELCQDEKHGPYNEDPWPNPQLFGMFENMHLGGAHDFSAAVRYASTRFPLPLRKAYELLENNQWFMYFNPSRISTNKGSSTSGTRKFRPCDARTKLESIMSTRGKTLPLGAVSAPSKPK</sequence>
<evidence type="ECO:0000313" key="6">
    <source>
        <dbReference type="Proteomes" id="UP000663853"/>
    </source>
</evidence>
<proteinExistence type="predicted"/>
<dbReference type="EMBL" id="CAJMXA010004220">
    <property type="protein sequence ID" value="CAE6537394.1"/>
    <property type="molecule type" value="Genomic_DNA"/>
</dbReference>
<comment type="caution">
    <text evidence="5">The sequence shown here is derived from an EMBL/GenBank/DDBJ whole genome shotgun (WGS) entry which is preliminary data.</text>
</comment>
<dbReference type="GO" id="GO:0004197">
    <property type="term" value="F:cysteine-type endopeptidase activity"/>
    <property type="evidence" value="ECO:0007669"/>
    <property type="project" value="InterPro"/>
</dbReference>
<feature type="region of interest" description="Disordered" evidence="3">
    <location>
        <begin position="49"/>
        <end position="92"/>
    </location>
</feature>
<dbReference type="GO" id="GO:0006915">
    <property type="term" value="P:apoptotic process"/>
    <property type="evidence" value="ECO:0007669"/>
    <property type="project" value="UniProtKB-KW"/>
</dbReference>
<evidence type="ECO:0000256" key="2">
    <source>
        <dbReference type="ARBA" id="ARBA00022807"/>
    </source>
</evidence>
<keyword evidence="2" id="KW-0378">Hydrolase</keyword>
<keyword evidence="1" id="KW-0053">Apoptosis</keyword>
<organism evidence="5 6">
    <name type="scientific">Rhizoctonia solani</name>
    <dbReference type="NCBI Taxonomy" id="456999"/>
    <lineage>
        <taxon>Eukaryota</taxon>
        <taxon>Fungi</taxon>
        <taxon>Dikarya</taxon>
        <taxon>Basidiomycota</taxon>
        <taxon>Agaricomycotina</taxon>
        <taxon>Agaricomycetes</taxon>
        <taxon>Cantharellales</taxon>
        <taxon>Ceratobasidiaceae</taxon>
        <taxon>Rhizoctonia</taxon>
    </lineage>
</organism>
<keyword evidence="2" id="KW-0788">Thiol protease</keyword>
<name>A0A8H3DME4_9AGAM</name>
<evidence type="ECO:0000259" key="4">
    <source>
        <dbReference type="Pfam" id="PF00656"/>
    </source>
</evidence>
<evidence type="ECO:0000256" key="1">
    <source>
        <dbReference type="ARBA" id="ARBA00022703"/>
    </source>
</evidence>
<gene>
    <name evidence="5" type="ORF">RDB_LOCUS183759</name>
</gene>
<reference evidence="5" key="1">
    <citation type="submission" date="2021-01" db="EMBL/GenBank/DDBJ databases">
        <authorList>
            <person name="Kaushik A."/>
        </authorList>
    </citation>
    <scope>NUCLEOTIDE SEQUENCE</scope>
    <source>
        <strain evidence="5">AG6-10EEA</strain>
    </source>
</reference>
<accession>A0A8H3DME4</accession>
<feature type="domain" description="Peptidase C14 caspase" evidence="4">
    <location>
        <begin position="154"/>
        <end position="325"/>
    </location>
</feature>
<dbReference type="GO" id="GO:0006508">
    <property type="term" value="P:proteolysis"/>
    <property type="evidence" value="ECO:0007669"/>
    <property type="project" value="InterPro"/>
</dbReference>
<dbReference type="AlphaFoldDB" id="A0A8H3DME4"/>
<dbReference type="Proteomes" id="UP000663853">
    <property type="component" value="Unassembled WGS sequence"/>
</dbReference>
<feature type="compositionally biased region" description="Polar residues" evidence="3">
    <location>
        <begin position="65"/>
        <end position="78"/>
    </location>
</feature>